<dbReference type="OrthoDB" id="2160323at2759"/>
<dbReference type="SUPFAM" id="SSF52200">
    <property type="entry name" value="Toll/Interleukin receptor TIR domain"/>
    <property type="match status" value="1"/>
</dbReference>
<dbReference type="EMBL" id="MCGO01000002">
    <property type="protein sequence ID" value="ORY53170.1"/>
    <property type="molecule type" value="Genomic_DNA"/>
</dbReference>
<evidence type="ECO:0000256" key="1">
    <source>
        <dbReference type="SAM" id="Phobius"/>
    </source>
</evidence>
<dbReference type="AlphaFoldDB" id="A0A1Y2D1P1"/>
<keyword evidence="4" id="KW-1185">Reference proteome</keyword>
<dbReference type="GO" id="GO:0007165">
    <property type="term" value="P:signal transduction"/>
    <property type="evidence" value="ECO:0007669"/>
    <property type="project" value="InterPro"/>
</dbReference>
<accession>A0A1Y2D1P1</accession>
<organism evidence="3 4">
    <name type="scientific">Rhizoclosmatium globosum</name>
    <dbReference type="NCBI Taxonomy" id="329046"/>
    <lineage>
        <taxon>Eukaryota</taxon>
        <taxon>Fungi</taxon>
        <taxon>Fungi incertae sedis</taxon>
        <taxon>Chytridiomycota</taxon>
        <taxon>Chytridiomycota incertae sedis</taxon>
        <taxon>Chytridiomycetes</taxon>
        <taxon>Chytridiales</taxon>
        <taxon>Chytriomycetaceae</taxon>
        <taxon>Rhizoclosmatium</taxon>
    </lineage>
</organism>
<evidence type="ECO:0000313" key="3">
    <source>
        <dbReference type="EMBL" id="ORY53170.1"/>
    </source>
</evidence>
<feature type="transmembrane region" description="Helical" evidence="1">
    <location>
        <begin position="112"/>
        <end position="136"/>
    </location>
</feature>
<proteinExistence type="predicted"/>
<comment type="caution">
    <text evidence="3">The sequence shown here is derived from an EMBL/GenBank/DDBJ whole genome shotgun (WGS) entry which is preliminary data.</text>
</comment>
<evidence type="ECO:0000313" key="4">
    <source>
        <dbReference type="Proteomes" id="UP000193642"/>
    </source>
</evidence>
<sequence length="422" mass="48165">MPSEQENFFTLLDLLPPKHGGKQTDLDPYFGIKAYTKAAFDPYAAPETQEKLLECSELPLFDYQPEKIWGLCRTVKADWKLLWRPHQHYELGNCLIFESQSRKHKLGTYHLLSNYINAVEAVVLSLFVLTNLISWYKNYMTSTGYVYLAAYLGKAEDTNGYWHTTSIFLGPGTLIMSIIVLAWALTRNERTPCGLLRYLRQIGKPLVEEVMFSYSWQPGIQNDIRCLARGILKNEIGVWIDVLKLISGDKASRVTRTVAAHARFVVVCLTAAYVNSPACFIELYEALNAPVSAKDRVIVFWPDEAKMGLSYKEEDMKRVTALAGQLEKKGITVIREYSRLIDYLNHRVIYSVDLSHYIWWLKHVGSGFGVPDKAILPTVSKLKRFNLFGKFAPKNAVTISNLWLSSDMRKTTEKGYAFHFSS</sequence>
<evidence type="ECO:0000259" key="2">
    <source>
        <dbReference type="Pfam" id="PF13676"/>
    </source>
</evidence>
<reference evidence="3 4" key="1">
    <citation type="submission" date="2016-07" db="EMBL/GenBank/DDBJ databases">
        <title>Pervasive Adenine N6-methylation of Active Genes in Fungi.</title>
        <authorList>
            <consortium name="DOE Joint Genome Institute"/>
            <person name="Mondo S.J."/>
            <person name="Dannebaum R.O."/>
            <person name="Kuo R.C."/>
            <person name="Labutti K."/>
            <person name="Haridas S."/>
            <person name="Kuo A."/>
            <person name="Salamov A."/>
            <person name="Ahrendt S.R."/>
            <person name="Lipzen A."/>
            <person name="Sullivan W."/>
            <person name="Andreopoulos W.B."/>
            <person name="Clum A."/>
            <person name="Lindquist E."/>
            <person name="Daum C."/>
            <person name="Ramamoorthy G.K."/>
            <person name="Gryganskyi A."/>
            <person name="Culley D."/>
            <person name="Magnuson J.K."/>
            <person name="James T.Y."/>
            <person name="O'Malley M.A."/>
            <person name="Stajich J.E."/>
            <person name="Spatafora J.W."/>
            <person name="Visel A."/>
            <person name="Grigoriev I.V."/>
        </authorList>
    </citation>
    <scope>NUCLEOTIDE SEQUENCE [LARGE SCALE GENOMIC DNA]</scope>
    <source>
        <strain evidence="3 4">JEL800</strain>
    </source>
</reference>
<name>A0A1Y2D1P1_9FUNG</name>
<gene>
    <name evidence="3" type="ORF">BCR33DRAFT_189420</name>
</gene>
<keyword evidence="1" id="KW-0812">Transmembrane</keyword>
<dbReference type="Gene3D" id="3.40.50.10140">
    <property type="entry name" value="Toll/interleukin-1 receptor homology (TIR) domain"/>
    <property type="match status" value="1"/>
</dbReference>
<keyword evidence="1" id="KW-1133">Transmembrane helix</keyword>
<keyword evidence="1" id="KW-0472">Membrane</keyword>
<feature type="domain" description="TIR" evidence="2">
    <location>
        <begin position="210"/>
        <end position="300"/>
    </location>
</feature>
<dbReference type="Pfam" id="PF13676">
    <property type="entry name" value="TIR_2"/>
    <property type="match status" value="1"/>
</dbReference>
<dbReference type="Proteomes" id="UP000193642">
    <property type="component" value="Unassembled WGS sequence"/>
</dbReference>
<dbReference type="InterPro" id="IPR000157">
    <property type="entry name" value="TIR_dom"/>
</dbReference>
<dbReference type="InterPro" id="IPR035897">
    <property type="entry name" value="Toll_tir_struct_dom_sf"/>
</dbReference>
<protein>
    <recommendedName>
        <fullName evidence="2">TIR domain-containing protein</fullName>
    </recommendedName>
</protein>
<feature type="transmembrane region" description="Helical" evidence="1">
    <location>
        <begin position="161"/>
        <end position="185"/>
    </location>
</feature>